<dbReference type="PROSITE" id="PS52035">
    <property type="entry name" value="PEPTIDASE_M14"/>
    <property type="match status" value="1"/>
</dbReference>
<evidence type="ECO:0000256" key="3">
    <source>
        <dbReference type="ARBA" id="ARBA00022670"/>
    </source>
</evidence>
<comment type="cofactor">
    <cofactor evidence="1">
        <name>Zn(2+)</name>
        <dbReference type="ChEBI" id="CHEBI:29105"/>
    </cofactor>
</comment>
<evidence type="ECO:0000256" key="6">
    <source>
        <dbReference type="ARBA" id="ARBA00023049"/>
    </source>
</evidence>
<dbReference type="PANTHER" id="PTHR11705:SF143">
    <property type="entry name" value="SLL0236 PROTEIN"/>
    <property type="match status" value="1"/>
</dbReference>
<evidence type="ECO:0000259" key="8">
    <source>
        <dbReference type="PROSITE" id="PS52035"/>
    </source>
</evidence>
<evidence type="ECO:0000256" key="7">
    <source>
        <dbReference type="PROSITE-ProRule" id="PRU01379"/>
    </source>
</evidence>
<dbReference type="InterPro" id="IPR000834">
    <property type="entry name" value="Peptidase_M14"/>
</dbReference>
<dbReference type="RefSeq" id="WP_323579038.1">
    <property type="nucleotide sequence ID" value="NZ_JAYGJQ010000003.1"/>
</dbReference>
<dbReference type="Gene3D" id="3.40.630.10">
    <property type="entry name" value="Zn peptidases"/>
    <property type="match status" value="1"/>
</dbReference>
<keyword evidence="4" id="KW-0378">Hydrolase</keyword>
<evidence type="ECO:0000256" key="5">
    <source>
        <dbReference type="ARBA" id="ARBA00022833"/>
    </source>
</evidence>
<dbReference type="Proteomes" id="UP001302274">
    <property type="component" value="Unassembled WGS sequence"/>
</dbReference>
<accession>A0ABU5VZT0</accession>
<evidence type="ECO:0000313" key="9">
    <source>
        <dbReference type="EMBL" id="MEA9358567.1"/>
    </source>
</evidence>
<proteinExistence type="inferred from homology"/>
<evidence type="ECO:0000256" key="2">
    <source>
        <dbReference type="ARBA" id="ARBA00005988"/>
    </source>
</evidence>
<dbReference type="GO" id="GO:0004180">
    <property type="term" value="F:carboxypeptidase activity"/>
    <property type="evidence" value="ECO:0007669"/>
    <property type="project" value="UniProtKB-KW"/>
</dbReference>
<dbReference type="EMBL" id="JAYGJQ010000003">
    <property type="protein sequence ID" value="MEA9358567.1"/>
    <property type="molecule type" value="Genomic_DNA"/>
</dbReference>
<protein>
    <submittedName>
        <fullName evidence="9">M14 family zinc carboxypeptidase</fullName>
    </submittedName>
</protein>
<gene>
    <name evidence="9" type="ORF">SHI21_20185</name>
</gene>
<organism evidence="9 10">
    <name type="scientific">Bacteriovorax antarcticus</name>
    <dbReference type="NCBI Taxonomy" id="3088717"/>
    <lineage>
        <taxon>Bacteria</taxon>
        <taxon>Pseudomonadati</taxon>
        <taxon>Bdellovibrionota</taxon>
        <taxon>Bacteriovoracia</taxon>
        <taxon>Bacteriovoracales</taxon>
        <taxon>Bacteriovoracaceae</taxon>
        <taxon>Bacteriovorax</taxon>
    </lineage>
</organism>
<evidence type="ECO:0000313" key="10">
    <source>
        <dbReference type="Proteomes" id="UP001302274"/>
    </source>
</evidence>
<keyword evidence="5" id="KW-0862">Zinc</keyword>
<dbReference type="Pfam" id="PF00246">
    <property type="entry name" value="Peptidase_M14"/>
    <property type="match status" value="1"/>
</dbReference>
<comment type="caution">
    <text evidence="9">The sequence shown here is derived from an EMBL/GenBank/DDBJ whole genome shotgun (WGS) entry which is preliminary data.</text>
</comment>
<evidence type="ECO:0000256" key="1">
    <source>
        <dbReference type="ARBA" id="ARBA00001947"/>
    </source>
</evidence>
<keyword evidence="10" id="KW-1185">Reference proteome</keyword>
<feature type="active site" description="Proton donor/acceptor" evidence="7">
    <location>
        <position position="193"/>
    </location>
</feature>
<dbReference type="SUPFAM" id="SSF53187">
    <property type="entry name" value="Zn-dependent exopeptidases"/>
    <property type="match status" value="1"/>
</dbReference>
<keyword evidence="9" id="KW-0121">Carboxypeptidase</keyword>
<keyword evidence="6" id="KW-0482">Metalloprotease</keyword>
<dbReference type="PANTHER" id="PTHR11705">
    <property type="entry name" value="PROTEASE FAMILY M14 CARBOXYPEPTIDASE A,B"/>
    <property type="match status" value="1"/>
</dbReference>
<keyword evidence="3" id="KW-0645">Protease</keyword>
<name>A0ABU5VZT0_9BACT</name>
<feature type="domain" description="Peptidase M14" evidence="8">
    <location>
        <begin position="1"/>
        <end position="221"/>
    </location>
</feature>
<evidence type="ECO:0000256" key="4">
    <source>
        <dbReference type="ARBA" id="ARBA00022801"/>
    </source>
</evidence>
<comment type="similarity">
    <text evidence="2 7">Belongs to the peptidase M14 family.</text>
</comment>
<sequence length="228" mass="25707">MKFIELPHGTSVKGEKIPAFKSELDAPTYNYVLGAVHGDEVEGAHLAKEIFKWLSTTDEVNMPLVFVPVVNVDGYKAGTRVNGNGVDLNRNLPSAQWTPEAREEKYFPGTAPLSEPENKFLVELFKKYPPRFILSFHSWYPVINYNGKCKEIADFLASYNKYPIEADFLTHPTPGSLGEFGPQEFKAPVLTFECPVLGEGHTLESIWKDNEEAFKKLFTTKIIETFQA</sequence>
<reference evidence="9 10" key="1">
    <citation type="submission" date="2023-11" db="EMBL/GenBank/DDBJ databases">
        <title>A Novel Polar Bacteriovorax (B. antarcticus) Isolated from the Biocrust in Antarctica.</title>
        <authorList>
            <person name="Mun W."/>
            <person name="Choi S.Y."/>
            <person name="Mitchell R.J."/>
        </authorList>
    </citation>
    <scope>NUCLEOTIDE SEQUENCE [LARGE SCALE GENOMIC DNA]</scope>
    <source>
        <strain evidence="9 10">PP10</strain>
    </source>
</reference>